<dbReference type="InterPro" id="IPR013249">
    <property type="entry name" value="RNA_pol_sigma70_r4_t2"/>
</dbReference>
<accession>A0ABW2XSU1</accession>
<name>A0ABW2XSU1_9ACTN</name>
<gene>
    <name evidence="8" type="ORF">ACFQZM_32840</name>
</gene>
<feature type="region of interest" description="Disordered" evidence="5">
    <location>
        <begin position="160"/>
        <end position="182"/>
    </location>
</feature>
<dbReference type="SUPFAM" id="SSF88946">
    <property type="entry name" value="Sigma2 domain of RNA polymerase sigma factors"/>
    <property type="match status" value="1"/>
</dbReference>
<evidence type="ECO:0000313" key="8">
    <source>
        <dbReference type="EMBL" id="MFD0689312.1"/>
    </source>
</evidence>
<keyword evidence="2" id="KW-0805">Transcription regulation</keyword>
<dbReference type="InterPro" id="IPR013325">
    <property type="entry name" value="RNA_pol_sigma_r2"/>
</dbReference>
<evidence type="ECO:0000256" key="1">
    <source>
        <dbReference type="ARBA" id="ARBA00010641"/>
    </source>
</evidence>
<comment type="caution">
    <text evidence="8">The sequence shown here is derived from an EMBL/GenBank/DDBJ whole genome shotgun (WGS) entry which is preliminary data.</text>
</comment>
<dbReference type="Pfam" id="PF04542">
    <property type="entry name" value="Sigma70_r2"/>
    <property type="match status" value="1"/>
</dbReference>
<dbReference type="InterPro" id="IPR013324">
    <property type="entry name" value="RNA_pol_sigma_r3/r4-like"/>
</dbReference>
<dbReference type="InterPro" id="IPR007627">
    <property type="entry name" value="RNA_pol_sigma70_r2"/>
</dbReference>
<feature type="domain" description="RNA polymerase sigma-70 region 2" evidence="6">
    <location>
        <begin position="11"/>
        <end position="79"/>
    </location>
</feature>
<comment type="similarity">
    <text evidence="1">Belongs to the sigma-70 factor family. ECF subfamily.</text>
</comment>
<evidence type="ECO:0000256" key="5">
    <source>
        <dbReference type="SAM" id="MobiDB-lite"/>
    </source>
</evidence>
<protein>
    <submittedName>
        <fullName evidence="8">RNA polymerase sigma factor</fullName>
    </submittedName>
</protein>
<keyword evidence="9" id="KW-1185">Reference proteome</keyword>
<sequence>MGDDQDRFSGLYAAHYPDVIRFAARRTDADQARDVAAETFLIAWRRFTELPDEPDERLPWLYGVARNVLANQHRAERRRLRLGARIRSSGRETSTADHAAGVAASLDARAALGRLSARDREVLQLVAWEDLDVTGAAAVVGCSPRAFAVRLHRARRRLEKALAEPDTGTRGRQGIEMKEARS</sequence>
<dbReference type="SUPFAM" id="SSF88659">
    <property type="entry name" value="Sigma3 and sigma4 domains of RNA polymerase sigma factors"/>
    <property type="match status" value="1"/>
</dbReference>
<evidence type="ECO:0000259" key="7">
    <source>
        <dbReference type="Pfam" id="PF08281"/>
    </source>
</evidence>
<proteinExistence type="inferred from homology"/>
<dbReference type="PANTHER" id="PTHR43133">
    <property type="entry name" value="RNA POLYMERASE ECF-TYPE SIGMA FACTO"/>
    <property type="match status" value="1"/>
</dbReference>
<dbReference type="InterPro" id="IPR039425">
    <property type="entry name" value="RNA_pol_sigma-70-like"/>
</dbReference>
<evidence type="ECO:0000256" key="4">
    <source>
        <dbReference type="ARBA" id="ARBA00023163"/>
    </source>
</evidence>
<dbReference type="InterPro" id="IPR036388">
    <property type="entry name" value="WH-like_DNA-bd_sf"/>
</dbReference>
<dbReference type="InterPro" id="IPR014284">
    <property type="entry name" value="RNA_pol_sigma-70_dom"/>
</dbReference>
<dbReference type="Proteomes" id="UP001597063">
    <property type="component" value="Unassembled WGS sequence"/>
</dbReference>
<reference evidence="9" key="1">
    <citation type="journal article" date="2019" name="Int. J. Syst. Evol. Microbiol.">
        <title>The Global Catalogue of Microorganisms (GCM) 10K type strain sequencing project: providing services to taxonomists for standard genome sequencing and annotation.</title>
        <authorList>
            <consortium name="The Broad Institute Genomics Platform"/>
            <consortium name="The Broad Institute Genome Sequencing Center for Infectious Disease"/>
            <person name="Wu L."/>
            <person name="Ma J."/>
        </authorList>
    </citation>
    <scope>NUCLEOTIDE SEQUENCE [LARGE SCALE GENOMIC DNA]</scope>
    <source>
        <strain evidence="9">JCM 9371</strain>
    </source>
</reference>
<keyword evidence="3" id="KW-0731">Sigma factor</keyword>
<dbReference type="NCBIfam" id="TIGR02937">
    <property type="entry name" value="sigma70-ECF"/>
    <property type="match status" value="1"/>
</dbReference>
<dbReference type="Gene3D" id="1.10.1740.10">
    <property type="match status" value="1"/>
</dbReference>
<feature type="domain" description="RNA polymerase sigma factor 70 region 4 type 2" evidence="7">
    <location>
        <begin position="108"/>
        <end position="158"/>
    </location>
</feature>
<evidence type="ECO:0000259" key="6">
    <source>
        <dbReference type="Pfam" id="PF04542"/>
    </source>
</evidence>
<dbReference type="Pfam" id="PF08281">
    <property type="entry name" value="Sigma70_r4_2"/>
    <property type="match status" value="1"/>
</dbReference>
<dbReference type="RefSeq" id="WP_131760845.1">
    <property type="nucleotide sequence ID" value="NZ_CAACUY010000133.1"/>
</dbReference>
<keyword evidence="4" id="KW-0804">Transcription</keyword>
<evidence type="ECO:0000256" key="2">
    <source>
        <dbReference type="ARBA" id="ARBA00023015"/>
    </source>
</evidence>
<dbReference type="EMBL" id="JBHTGP010000017">
    <property type="protein sequence ID" value="MFD0689312.1"/>
    <property type="molecule type" value="Genomic_DNA"/>
</dbReference>
<dbReference type="Gene3D" id="1.10.10.10">
    <property type="entry name" value="Winged helix-like DNA-binding domain superfamily/Winged helix DNA-binding domain"/>
    <property type="match status" value="1"/>
</dbReference>
<evidence type="ECO:0000256" key="3">
    <source>
        <dbReference type="ARBA" id="ARBA00023082"/>
    </source>
</evidence>
<dbReference type="PANTHER" id="PTHR43133:SF25">
    <property type="entry name" value="RNA POLYMERASE SIGMA FACTOR RFAY-RELATED"/>
    <property type="match status" value="1"/>
</dbReference>
<evidence type="ECO:0000313" key="9">
    <source>
        <dbReference type="Proteomes" id="UP001597063"/>
    </source>
</evidence>
<organism evidence="8 9">
    <name type="scientific">Actinomadura fibrosa</name>
    <dbReference type="NCBI Taxonomy" id="111802"/>
    <lineage>
        <taxon>Bacteria</taxon>
        <taxon>Bacillati</taxon>
        <taxon>Actinomycetota</taxon>
        <taxon>Actinomycetes</taxon>
        <taxon>Streptosporangiales</taxon>
        <taxon>Thermomonosporaceae</taxon>
        <taxon>Actinomadura</taxon>
    </lineage>
</organism>